<sequence>MFRTAVRSLLLLSLAGTAATVHAAEECGFLPTSEVDAAFPEFAPWHTMVGGAVGHCTFLSDESAPPNSVSFMQQFKPSAADAGRIYDGMRQGLAGEYVMKDVAGLGERAFRYEPKDDEAEGPRMTSIVAQKGKLVVTISVVLQRAVTDTDVRAAAKLGQSALRGADDPAVARKASSCPWLDEAGLKKLFGGKPHEVQVYGENSCMAADQQSRALLVSAMKTADGFSLDAMRTPDCQYRDLPELGEGAKLSFACKSGNPRAGVGFVANGLAIELTWTAAGTEPGDAEKAALVELAKAARAAEIAR</sequence>
<reference evidence="3" key="1">
    <citation type="journal article" date="2019" name="Int. J. Syst. Evol. Microbiol.">
        <title>The Global Catalogue of Microorganisms (GCM) 10K type strain sequencing project: providing services to taxonomists for standard genome sequencing and annotation.</title>
        <authorList>
            <consortium name="The Broad Institute Genomics Platform"/>
            <consortium name="The Broad Institute Genome Sequencing Center for Infectious Disease"/>
            <person name="Wu L."/>
            <person name="Ma J."/>
        </authorList>
    </citation>
    <scope>NUCLEOTIDE SEQUENCE [LARGE SCALE GENOMIC DNA]</scope>
    <source>
        <strain evidence="3">CCUG 30340</strain>
    </source>
</reference>
<proteinExistence type="predicted"/>
<comment type="caution">
    <text evidence="2">The sequence shown here is derived from an EMBL/GenBank/DDBJ whole genome shotgun (WGS) entry which is preliminary data.</text>
</comment>
<dbReference type="RefSeq" id="WP_380018691.1">
    <property type="nucleotide sequence ID" value="NZ_JBHSHD010000002.1"/>
</dbReference>
<evidence type="ECO:0000256" key="1">
    <source>
        <dbReference type="SAM" id="SignalP"/>
    </source>
</evidence>
<keyword evidence="1" id="KW-0732">Signal</keyword>
<dbReference type="EMBL" id="JBHSHD010000002">
    <property type="protein sequence ID" value="MFC4818956.1"/>
    <property type="molecule type" value="Genomic_DNA"/>
</dbReference>
<evidence type="ECO:0000313" key="2">
    <source>
        <dbReference type="EMBL" id="MFC4818956.1"/>
    </source>
</evidence>
<evidence type="ECO:0008006" key="4">
    <source>
        <dbReference type="Google" id="ProtNLM"/>
    </source>
</evidence>
<protein>
    <recommendedName>
        <fullName evidence="4">DUF3558 domain-containing protein</fullName>
    </recommendedName>
</protein>
<feature type="signal peptide" evidence="1">
    <location>
        <begin position="1"/>
        <end position="23"/>
    </location>
</feature>
<organism evidence="2 3">
    <name type="scientific">Dokdonella ginsengisoli</name>
    <dbReference type="NCBI Taxonomy" id="363846"/>
    <lineage>
        <taxon>Bacteria</taxon>
        <taxon>Pseudomonadati</taxon>
        <taxon>Pseudomonadota</taxon>
        <taxon>Gammaproteobacteria</taxon>
        <taxon>Lysobacterales</taxon>
        <taxon>Rhodanobacteraceae</taxon>
        <taxon>Dokdonella</taxon>
    </lineage>
</organism>
<feature type="chain" id="PRO_5046320884" description="DUF3558 domain-containing protein" evidence="1">
    <location>
        <begin position="24"/>
        <end position="304"/>
    </location>
</feature>
<name>A0ABV9QQ37_9GAMM</name>
<evidence type="ECO:0000313" key="3">
    <source>
        <dbReference type="Proteomes" id="UP001595886"/>
    </source>
</evidence>
<keyword evidence="3" id="KW-1185">Reference proteome</keyword>
<dbReference type="Proteomes" id="UP001595886">
    <property type="component" value="Unassembled WGS sequence"/>
</dbReference>
<accession>A0ABV9QQ37</accession>
<gene>
    <name evidence="2" type="ORF">ACFO6Q_01390</name>
</gene>